<keyword evidence="4" id="KW-0479">Metal-binding</keyword>
<dbReference type="PANTHER" id="PTHR15710">
    <property type="entry name" value="E3 UBIQUITIN-PROTEIN LIGASE PRAJA"/>
    <property type="match status" value="1"/>
</dbReference>
<gene>
    <name evidence="10" type="ORF">CMV_019099</name>
</gene>
<dbReference type="Gene3D" id="3.30.40.10">
    <property type="entry name" value="Zinc/RING finger domain, C3HC4 (zinc finger)"/>
    <property type="match status" value="1"/>
</dbReference>
<evidence type="ECO:0000256" key="4">
    <source>
        <dbReference type="ARBA" id="ARBA00022723"/>
    </source>
</evidence>
<evidence type="ECO:0000256" key="5">
    <source>
        <dbReference type="ARBA" id="ARBA00022771"/>
    </source>
</evidence>
<dbReference type="Pfam" id="PF13639">
    <property type="entry name" value="zf-RING_2"/>
    <property type="match status" value="1"/>
</dbReference>
<protein>
    <recommendedName>
        <fullName evidence="2">RING-type E3 ubiquitin transferase</fullName>
        <ecNumber evidence="2">2.3.2.27</ecNumber>
    </recommendedName>
</protein>
<keyword evidence="11" id="KW-1185">Reference proteome</keyword>
<dbReference type="PROSITE" id="PS50089">
    <property type="entry name" value="ZF_RING_2"/>
    <property type="match status" value="1"/>
</dbReference>
<sequence>MSSSNLNALLSEGTSISDFFSDLNVSILQAEANFRSIQVHVDSLLRVLSLLLLKKKAALKAAIESLPRVTVTAEEESYKACSICMEEFDIGSEAREMPCKHRFHSGCVEKWLRLRGSCPLCRYVMPLEEEES</sequence>
<evidence type="ECO:0000313" key="11">
    <source>
        <dbReference type="Proteomes" id="UP000737018"/>
    </source>
</evidence>
<proteinExistence type="predicted"/>
<dbReference type="OrthoDB" id="8062037at2759"/>
<evidence type="ECO:0000256" key="2">
    <source>
        <dbReference type="ARBA" id="ARBA00012483"/>
    </source>
</evidence>
<accession>A0A8J4VF37</accession>
<evidence type="ECO:0000256" key="8">
    <source>
        <dbReference type="PROSITE-ProRule" id="PRU00175"/>
    </source>
</evidence>
<keyword evidence="7" id="KW-0862">Zinc</keyword>
<keyword evidence="5 8" id="KW-0863">Zinc-finger</keyword>
<dbReference type="EC" id="2.3.2.27" evidence="2"/>
<keyword evidence="6" id="KW-0833">Ubl conjugation pathway</keyword>
<keyword evidence="3" id="KW-0808">Transferase</keyword>
<evidence type="ECO:0000256" key="3">
    <source>
        <dbReference type="ARBA" id="ARBA00022679"/>
    </source>
</evidence>
<dbReference type="GO" id="GO:0005737">
    <property type="term" value="C:cytoplasm"/>
    <property type="evidence" value="ECO:0007669"/>
    <property type="project" value="TreeGrafter"/>
</dbReference>
<evidence type="ECO:0000256" key="1">
    <source>
        <dbReference type="ARBA" id="ARBA00000900"/>
    </source>
</evidence>
<dbReference type="InterPro" id="IPR013083">
    <property type="entry name" value="Znf_RING/FYVE/PHD"/>
</dbReference>
<evidence type="ECO:0000256" key="6">
    <source>
        <dbReference type="ARBA" id="ARBA00022786"/>
    </source>
</evidence>
<dbReference type="EMBL" id="JRKL02003296">
    <property type="protein sequence ID" value="KAF3955707.1"/>
    <property type="molecule type" value="Genomic_DNA"/>
</dbReference>
<evidence type="ECO:0000313" key="10">
    <source>
        <dbReference type="EMBL" id="KAF3955707.1"/>
    </source>
</evidence>
<name>A0A8J4VF37_9ROSI</name>
<dbReference type="SMART" id="SM00184">
    <property type="entry name" value="RING"/>
    <property type="match status" value="1"/>
</dbReference>
<dbReference type="InterPro" id="IPR001841">
    <property type="entry name" value="Znf_RING"/>
</dbReference>
<dbReference type="PANTHER" id="PTHR15710:SF45">
    <property type="entry name" value="RING-TYPE DOMAIN-CONTAINING PROTEIN"/>
    <property type="match status" value="1"/>
</dbReference>
<organism evidence="10 11">
    <name type="scientific">Castanea mollissima</name>
    <name type="common">Chinese chestnut</name>
    <dbReference type="NCBI Taxonomy" id="60419"/>
    <lineage>
        <taxon>Eukaryota</taxon>
        <taxon>Viridiplantae</taxon>
        <taxon>Streptophyta</taxon>
        <taxon>Embryophyta</taxon>
        <taxon>Tracheophyta</taxon>
        <taxon>Spermatophyta</taxon>
        <taxon>Magnoliopsida</taxon>
        <taxon>eudicotyledons</taxon>
        <taxon>Gunneridae</taxon>
        <taxon>Pentapetalae</taxon>
        <taxon>rosids</taxon>
        <taxon>fabids</taxon>
        <taxon>Fagales</taxon>
        <taxon>Fagaceae</taxon>
        <taxon>Castanea</taxon>
    </lineage>
</organism>
<feature type="domain" description="RING-type" evidence="9">
    <location>
        <begin position="81"/>
        <end position="122"/>
    </location>
</feature>
<dbReference type="GO" id="GO:0016567">
    <property type="term" value="P:protein ubiquitination"/>
    <property type="evidence" value="ECO:0007669"/>
    <property type="project" value="TreeGrafter"/>
</dbReference>
<comment type="caution">
    <text evidence="10">The sequence shown here is derived from an EMBL/GenBank/DDBJ whole genome shotgun (WGS) entry which is preliminary data.</text>
</comment>
<dbReference type="SUPFAM" id="SSF57850">
    <property type="entry name" value="RING/U-box"/>
    <property type="match status" value="1"/>
</dbReference>
<dbReference type="GO" id="GO:0061630">
    <property type="term" value="F:ubiquitin protein ligase activity"/>
    <property type="evidence" value="ECO:0007669"/>
    <property type="project" value="UniProtKB-EC"/>
</dbReference>
<evidence type="ECO:0000259" key="9">
    <source>
        <dbReference type="PROSITE" id="PS50089"/>
    </source>
</evidence>
<reference evidence="10" key="1">
    <citation type="submission" date="2020-03" db="EMBL/GenBank/DDBJ databases">
        <title>Castanea mollissima Vanexum genome sequencing.</title>
        <authorList>
            <person name="Staton M."/>
        </authorList>
    </citation>
    <scope>NUCLEOTIDE SEQUENCE</scope>
    <source>
        <tissue evidence="10">Leaf</tissue>
    </source>
</reference>
<dbReference type="Proteomes" id="UP000737018">
    <property type="component" value="Unassembled WGS sequence"/>
</dbReference>
<comment type="catalytic activity">
    <reaction evidence="1">
        <text>S-ubiquitinyl-[E2 ubiquitin-conjugating enzyme]-L-cysteine + [acceptor protein]-L-lysine = [E2 ubiquitin-conjugating enzyme]-L-cysteine + N(6)-ubiquitinyl-[acceptor protein]-L-lysine.</text>
        <dbReference type="EC" id="2.3.2.27"/>
    </reaction>
</comment>
<dbReference type="GO" id="GO:0008270">
    <property type="term" value="F:zinc ion binding"/>
    <property type="evidence" value="ECO:0007669"/>
    <property type="project" value="UniProtKB-KW"/>
</dbReference>
<evidence type="ECO:0000256" key="7">
    <source>
        <dbReference type="ARBA" id="ARBA00022833"/>
    </source>
</evidence>
<dbReference type="FunFam" id="3.30.40.10:FF:000127">
    <property type="entry name" value="E3 ubiquitin-protein ligase RNF181"/>
    <property type="match status" value="1"/>
</dbReference>
<dbReference type="AlphaFoldDB" id="A0A8J4VF37"/>